<evidence type="ECO:0000256" key="3">
    <source>
        <dbReference type="ARBA" id="ARBA00023242"/>
    </source>
</evidence>
<dbReference type="InParanoid" id="A0A084QJW5"/>
<dbReference type="SMART" id="SM00906">
    <property type="entry name" value="Fungal_trans"/>
    <property type="match status" value="1"/>
</dbReference>
<dbReference type="Pfam" id="PF04082">
    <property type="entry name" value="Fungal_trans"/>
    <property type="match status" value="1"/>
</dbReference>
<feature type="domain" description="Zn(2)-C6 fungal-type" evidence="5">
    <location>
        <begin position="9"/>
        <end position="39"/>
    </location>
</feature>
<dbReference type="SUPFAM" id="SSF57701">
    <property type="entry name" value="Zn2/Cys6 DNA-binding domain"/>
    <property type="match status" value="2"/>
</dbReference>
<dbReference type="GO" id="GO:0006351">
    <property type="term" value="P:DNA-templated transcription"/>
    <property type="evidence" value="ECO:0007669"/>
    <property type="project" value="InterPro"/>
</dbReference>
<dbReference type="PANTHER" id="PTHR31001:SF58">
    <property type="entry name" value="ZN(II)2CYS6 TRANSCRIPTION FACTOR (EUROFUNG)"/>
    <property type="match status" value="1"/>
</dbReference>
<evidence type="ECO:0000256" key="2">
    <source>
        <dbReference type="ARBA" id="ARBA00022723"/>
    </source>
</evidence>
<accession>A0A084QJW5</accession>
<dbReference type="CDD" id="cd12148">
    <property type="entry name" value="fungal_TF_MHR"/>
    <property type="match status" value="1"/>
</dbReference>
<dbReference type="PROSITE" id="PS50048">
    <property type="entry name" value="ZN2_CY6_FUNGAL_2"/>
    <property type="match status" value="2"/>
</dbReference>
<dbReference type="GO" id="GO:0003677">
    <property type="term" value="F:DNA binding"/>
    <property type="evidence" value="ECO:0007669"/>
    <property type="project" value="InterPro"/>
</dbReference>
<dbReference type="GO" id="GO:0008270">
    <property type="term" value="F:zinc ion binding"/>
    <property type="evidence" value="ECO:0007669"/>
    <property type="project" value="InterPro"/>
</dbReference>
<dbReference type="STRING" id="1283841.A0A084QJW5"/>
<keyword evidence="2" id="KW-0479">Metal-binding</keyword>
<feature type="compositionally biased region" description="Polar residues" evidence="4">
    <location>
        <begin position="67"/>
        <end position="85"/>
    </location>
</feature>
<dbReference type="OrthoDB" id="4236860at2759"/>
<feature type="region of interest" description="Disordered" evidence="4">
    <location>
        <begin position="63"/>
        <end position="110"/>
    </location>
</feature>
<dbReference type="PANTHER" id="PTHR31001">
    <property type="entry name" value="UNCHARACTERIZED TRANSCRIPTIONAL REGULATORY PROTEIN"/>
    <property type="match status" value="1"/>
</dbReference>
<proteinExistence type="predicted"/>
<dbReference type="Pfam" id="PF00172">
    <property type="entry name" value="Zn_clus"/>
    <property type="match status" value="2"/>
</dbReference>
<dbReference type="InterPro" id="IPR007219">
    <property type="entry name" value="XnlR_reg_dom"/>
</dbReference>
<evidence type="ECO:0000313" key="6">
    <source>
        <dbReference type="EMBL" id="KFA64250.1"/>
    </source>
</evidence>
<evidence type="ECO:0000256" key="4">
    <source>
        <dbReference type="SAM" id="MobiDB-lite"/>
    </source>
</evidence>
<dbReference type="GO" id="GO:0000981">
    <property type="term" value="F:DNA-binding transcription factor activity, RNA polymerase II-specific"/>
    <property type="evidence" value="ECO:0007669"/>
    <property type="project" value="InterPro"/>
</dbReference>
<feature type="compositionally biased region" description="Polar residues" evidence="4">
    <location>
        <begin position="94"/>
        <end position="107"/>
    </location>
</feature>
<sequence length="659" mass="73268">MPHMREVKTCDRCRQFKRRCDLNKPSCSRCIQAGVQCSFNVTGAPSIPPFKAVRSIASASLPAQEASAPTPSSVGLISPSDSTESPEPYPVAASLTQDLGPSTQGTDHGQAALATAQRIVRKRKRNCLSCLRCHRLKVKCDKELPCGRCKGSGNGRECYYSYNKGPNSGKFPCPTAPIAQSGDNTKPELATWHTSHKVRGATHWRDLMTRIGAVMPQGSTALAAALENVATNACLANFTLPGNFPFGTPGASKYCARDAVAKLLDSERGRTQSYIDVYCQLLDTVNPIIDQPQFKREVEQYWADPHSFNLCWLSQFLMVLGLGAFAMSEESHAATELMMASEACLMQTPFMFRPTLLTLKTLTLMAIAKQVCNATCWSIDSCWSIMGLLVRMAFIYGLPPGRSEADDEARDTAERNSCRKLWLTILYLDTKISMCTGMPPLTRPEELICLRKMAQWSHPDSMQEVLFRSLPTVLEVMSHVNSKQDQIPYSEVLRFTAELRKLMAHAQQACTSQLQRLTVDIYLRRCLMVLNRPFALHQDGPVTYPEAYWSSLECSLALLVHYRELWSTEHSLRLDLVGRAFIFDFFSASLTASLHVLRKDAPLDVGPTTDVGCKIPPRQIILDTMRSCVNIWSGEQEKSVCYRTGYQLLCAVLAMLPAT</sequence>
<dbReference type="PROSITE" id="PS00463">
    <property type="entry name" value="ZN2_CY6_FUNGAL_1"/>
    <property type="match status" value="2"/>
</dbReference>
<gene>
    <name evidence="6" type="ORF">S40285_06762</name>
</gene>
<comment type="subcellular location">
    <subcellularLocation>
        <location evidence="1">Nucleus</location>
    </subcellularLocation>
</comment>
<keyword evidence="7" id="KW-1185">Reference proteome</keyword>
<protein>
    <recommendedName>
        <fullName evidence="5">Zn(2)-C6 fungal-type domain-containing protein</fullName>
    </recommendedName>
</protein>
<evidence type="ECO:0000256" key="1">
    <source>
        <dbReference type="ARBA" id="ARBA00004123"/>
    </source>
</evidence>
<dbReference type="GO" id="GO:0005634">
    <property type="term" value="C:nucleus"/>
    <property type="evidence" value="ECO:0007669"/>
    <property type="project" value="UniProtKB-SubCell"/>
</dbReference>
<dbReference type="Gene3D" id="4.10.240.10">
    <property type="entry name" value="Zn(2)-C6 fungal-type DNA-binding domain"/>
    <property type="match status" value="2"/>
</dbReference>
<dbReference type="AlphaFoldDB" id="A0A084QJW5"/>
<organism evidence="6 7">
    <name type="scientific">Stachybotrys chlorohalonatus (strain IBT 40285)</name>
    <dbReference type="NCBI Taxonomy" id="1283841"/>
    <lineage>
        <taxon>Eukaryota</taxon>
        <taxon>Fungi</taxon>
        <taxon>Dikarya</taxon>
        <taxon>Ascomycota</taxon>
        <taxon>Pezizomycotina</taxon>
        <taxon>Sordariomycetes</taxon>
        <taxon>Hypocreomycetidae</taxon>
        <taxon>Hypocreales</taxon>
        <taxon>Stachybotryaceae</taxon>
        <taxon>Stachybotrys</taxon>
    </lineage>
</organism>
<dbReference type="InterPro" id="IPR050613">
    <property type="entry name" value="Sec_Metabolite_Reg"/>
</dbReference>
<evidence type="ECO:0000259" key="5">
    <source>
        <dbReference type="PROSITE" id="PS50048"/>
    </source>
</evidence>
<keyword evidence="3" id="KW-0539">Nucleus</keyword>
<dbReference type="HOGENOM" id="CLU_021747_1_0_1"/>
<dbReference type="InterPro" id="IPR036864">
    <property type="entry name" value="Zn2-C6_fun-type_DNA-bd_sf"/>
</dbReference>
<feature type="domain" description="Zn(2)-C6 fungal-type" evidence="5">
    <location>
        <begin position="129"/>
        <end position="160"/>
    </location>
</feature>
<reference evidence="6 7" key="1">
    <citation type="journal article" date="2014" name="BMC Genomics">
        <title>Comparative genome sequencing reveals chemotype-specific gene clusters in the toxigenic black mold Stachybotrys.</title>
        <authorList>
            <person name="Semeiks J."/>
            <person name="Borek D."/>
            <person name="Otwinowski Z."/>
            <person name="Grishin N.V."/>
        </authorList>
    </citation>
    <scope>NUCLEOTIDE SEQUENCE [LARGE SCALE GENOMIC DNA]</scope>
    <source>
        <strain evidence="6 7">IBT 40285</strain>
    </source>
</reference>
<dbReference type="SMART" id="SM00066">
    <property type="entry name" value="GAL4"/>
    <property type="match status" value="2"/>
</dbReference>
<dbReference type="Proteomes" id="UP000028524">
    <property type="component" value="Unassembled WGS sequence"/>
</dbReference>
<dbReference type="InterPro" id="IPR001138">
    <property type="entry name" value="Zn2Cys6_DnaBD"/>
</dbReference>
<dbReference type="EMBL" id="KL660693">
    <property type="protein sequence ID" value="KFA64250.1"/>
    <property type="molecule type" value="Genomic_DNA"/>
</dbReference>
<dbReference type="CDD" id="cd00067">
    <property type="entry name" value="GAL4"/>
    <property type="match status" value="2"/>
</dbReference>
<name>A0A084QJW5_STAC4</name>
<dbReference type="OMA" id="GNGRECY"/>
<evidence type="ECO:0000313" key="7">
    <source>
        <dbReference type="Proteomes" id="UP000028524"/>
    </source>
</evidence>